<dbReference type="EMBL" id="LRDH01000099">
    <property type="protein sequence ID" value="PPV15438.1"/>
    <property type="molecule type" value="Genomic_DNA"/>
</dbReference>
<accession>A0A2S7FBI6</accession>
<feature type="signal peptide" evidence="1">
    <location>
        <begin position="1"/>
        <end position="22"/>
    </location>
</feature>
<gene>
    <name evidence="2" type="ORF">AWN73_11715</name>
</gene>
<evidence type="ECO:0000313" key="3">
    <source>
        <dbReference type="Proteomes" id="UP000238081"/>
    </source>
</evidence>
<protein>
    <recommendedName>
        <fullName evidence="4">DUF4878 domain-containing protein</fullName>
    </recommendedName>
</protein>
<comment type="caution">
    <text evidence="2">The sequence shown here is derived from an EMBL/GenBank/DDBJ whole genome shotgun (WGS) entry which is preliminary data.</text>
</comment>
<keyword evidence="1" id="KW-0732">Signal</keyword>
<dbReference type="RefSeq" id="WP_027636095.1">
    <property type="nucleotide sequence ID" value="NZ_CAVLFH010000001.1"/>
</dbReference>
<dbReference type="Proteomes" id="UP000238081">
    <property type="component" value="Unassembled WGS sequence"/>
</dbReference>
<dbReference type="PROSITE" id="PS51257">
    <property type="entry name" value="PROKAR_LIPOPROTEIN"/>
    <property type="match status" value="1"/>
</dbReference>
<reference evidence="2 3" key="1">
    <citation type="submission" date="2016-01" db="EMBL/GenBank/DDBJ databases">
        <title>Characterization of the Clostridium difficile lineages that are prevalent in Hong Kong and China.</title>
        <authorList>
            <person name="Kwok J.S.-L."/>
            <person name="Lam W.-Y."/>
            <person name="Ip M."/>
            <person name="Chan T.-F."/>
            <person name="Hawkey P.M."/>
            <person name="Tsui S.K.-W."/>
        </authorList>
    </citation>
    <scope>NUCLEOTIDE SEQUENCE [LARGE SCALE GENOMIC DNA]</scope>
    <source>
        <strain evidence="2 3">300064</strain>
    </source>
</reference>
<organism evidence="2 3">
    <name type="scientific">Clostridium butyricum</name>
    <dbReference type="NCBI Taxonomy" id="1492"/>
    <lineage>
        <taxon>Bacteria</taxon>
        <taxon>Bacillati</taxon>
        <taxon>Bacillota</taxon>
        <taxon>Clostridia</taxon>
        <taxon>Eubacteriales</taxon>
        <taxon>Clostridiaceae</taxon>
        <taxon>Clostridium</taxon>
    </lineage>
</organism>
<dbReference type="AlphaFoldDB" id="A0A2S7FBI6"/>
<feature type="chain" id="PRO_5038619866" description="DUF4878 domain-containing protein" evidence="1">
    <location>
        <begin position="23"/>
        <end position="201"/>
    </location>
</feature>
<name>A0A2S7FBI6_CLOBU</name>
<proteinExistence type="predicted"/>
<evidence type="ECO:0000313" key="2">
    <source>
        <dbReference type="EMBL" id="PPV15438.1"/>
    </source>
</evidence>
<evidence type="ECO:0008006" key="4">
    <source>
        <dbReference type="Google" id="ProtNLM"/>
    </source>
</evidence>
<evidence type="ECO:0000256" key="1">
    <source>
        <dbReference type="SAM" id="SignalP"/>
    </source>
</evidence>
<sequence>MNYLKKLICFLCAIILVATVSGCGTKSPSKVMSEKLDAIKNGDKNTISDILNSEIKNEEETDSQYTDSQNSMVEAVKKITYKVNSEKVDGDSATVNVSVNAPDLADAFSQFIQKAFSDALSSAFSGNTETQEDTDAKYDKIFSEILKNVKFSDRTMDIEMVKEENGWKIKNDNDIIKLVTNIDPDALNNAFDSSDNNINKQ</sequence>